<dbReference type="EMBL" id="MLJW01000170">
    <property type="protein sequence ID" value="OIQ95249.1"/>
    <property type="molecule type" value="Genomic_DNA"/>
</dbReference>
<dbReference type="PANTHER" id="PTHR44757:SF2">
    <property type="entry name" value="BIOFILM ARCHITECTURE MAINTENANCE PROTEIN MBAA"/>
    <property type="match status" value="1"/>
</dbReference>
<reference evidence="5" key="1">
    <citation type="submission" date="2016-10" db="EMBL/GenBank/DDBJ databases">
        <title>Sequence of Gallionella enrichment culture.</title>
        <authorList>
            <person name="Poehlein A."/>
            <person name="Muehling M."/>
            <person name="Daniel R."/>
        </authorList>
    </citation>
    <scope>NUCLEOTIDE SEQUENCE</scope>
</reference>
<gene>
    <name evidence="5" type="primary">gmr_124</name>
    <name evidence="5" type="ORF">GALL_227270</name>
</gene>
<dbReference type="InterPro" id="IPR029016">
    <property type="entry name" value="GAF-like_dom_sf"/>
</dbReference>
<sequence>MTSSDGIRYLSEDLADALPDLAIISTDSALSVRYANAYAINTFNLDAQQVATGNGLLPITLQQQIAAELKQLKTNFILYHATIDRALIFKVTASSLRNADDLNTDYVLHMHDITSHVATEQKLKHTEKVLKNLIEASPDFICVKDDQDRWLDANGTWQALFQLNHFQNKTDIELAKIAHPIFKETFQHSQDSDKQAWLKKNLVRDEEVISLPLGGEKVFDIIKIPLFHEDGSKEGIITLGHDITERKAAETHLRNQEALLDVLISCDQLLHSAKSWQTVAPLVLEQICTSSHFCRASLLQTSNINVETQSKRLFQWSDPNIMNLGEEFTTLNYETDGCGRWLGLLQEGNPVYGATDDFPQHERKFLQNHGTQSIIIAPIFSGDVWWGLVIMERCNQQSEVSAHELGVLMAIGRSFGVAIHREHAGKRLHEAKIAFDSATEGMMIIDENMHITAINKGYTEITGYPEDEVLGSIPKVFQMGQPEMWNALLHDEKWRSEITNERKNGEPFQAWLTITVVKDHEGRVINYVAVFADITESKRSQNNLHKLVNHDTLTGLPNRRLLNELMEQAIRRAEREDNQVALLFIDLDRFKAINDTLGHQVGDKLLYEVSRRISRAIRESDVAARLGGDEFLVVMDLLSNPEDAATVARKIINALQIEFVIDGREIFIGASVGISVFPKDGSDVDSLIKAADIAMYHVKNSGKNNHCFYADHLSENAVERFTMENHLRRALEREQFEIYYQPQVSLLTNRIIGAEALIRWIHPELGIVSPATFIPLAEEIGIIVQIGEWVLQQAALKAVQWKEEGYAIQWIAVNVSGIQVMRSNFADTVYGILVETDCDPSMIELEITESTIMHNTEYVIDTFNRIKRLGVKLAIDDFGTGYSSLSHLKRLPLDKLKIDQSFVRDLPDDQNDAAIANAINAMARSLGFSVIAEGVETVEQANFLLEMGCEEAQGYLYSRPVTAISFTELLQNDKLKYNN</sequence>
<dbReference type="Pfam" id="PF01590">
    <property type="entry name" value="GAF"/>
    <property type="match status" value="1"/>
</dbReference>
<dbReference type="SMART" id="SM00267">
    <property type="entry name" value="GGDEF"/>
    <property type="match status" value="1"/>
</dbReference>
<name>A0A1J5RHJ7_9ZZZZ</name>
<dbReference type="SUPFAM" id="SSF55073">
    <property type="entry name" value="Nucleotide cyclase"/>
    <property type="match status" value="1"/>
</dbReference>
<dbReference type="InterPro" id="IPR000014">
    <property type="entry name" value="PAS"/>
</dbReference>
<dbReference type="PROSITE" id="PS50113">
    <property type="entry name" value="PAC"/>
    <property type="match status" value="2"/>
</dbReference>
<feature type="domain" description="EAL" evidence="3">
    <location>
        <begin position="720"/>
        <end position="974"/>
    </location>
</feature>
<dbReference type="InterPro" id="IPR003018">
    <property type="entry name" value="GAF"/>
</dbReference>
<accession>A0A1J5RHJ7</accession>
<evidence type="ECO:0000259" key="4">
    <source>
        <dbReference type="PROSITE" id="PS50887"/>
    </source>
</evidence>
<dbReference type="InterPro" id="IPR000160">
    <property type="entry name" value="GGDEF_dom"/>
</dbReference>
<dbReference type="SMART" id="SM00052">
    <property type="entry name" value="EAL"/>
    <property type="match status" value="1"/>
</dbReference>
<dbReference type="SMART" id="SM00086">
    <property type="entry name" value="PAC"/>
    <property type="match status" value="1"/>
</dbReference>
<evidence type="ECO:0000259" key="3">
    <source>
        <dbReference type="PROSITE" id="PS50883"/>
    </source>
</evidence>
<dbReference type="AlphaFoldDB" id="A0A1J5RHJ7"/>
<dbReference type="NCBIfam" id="TIGR00229">
    <property type="entry name" value="sensory_box"/>
    <property type="match status" value="2"/>
</dbReference>
<dbReference type="InterPro" id="IPR029787">
    <property type="entry name" value="Nucleotide_cyclase"/>
</dbReference>
<dbReference type="SUPFAM" id="SSF55785">
    <property type="entry name" value="PYP-like sensor domain (PAS domain)"/>
    <property type="match status" value="2"/>
</dbReference>
<dbReference type="InterPro" id="IPR035965">
    <property type="entry name" value="PAS-like_dom_sf"/>
</dbReference>
<dbReference type="PANTHER" id="PTHR44757">
    <property type="entry name" value="DIGUANYLATE CYCLASE DGCP"/>
    <property type="match status" value="1"/>
</dbReference>
<dbReference type="Pfam" id="PF00563">
    <property type="entry name" value="EAL"/>
    <property type="match status" value="1"/>
</dbReference>
<feature type="domain" description="PAC" evidence="2">
    <location>
        <begin position="204"/>
        <end position="255"/>
    </location>
</feature>
<dbReference type="SUPFAM" id="SSF141868">
    <property type="entry name" value="EAL domain-like"/>
    <property type="match status" value="1"/>
</dbReference>
<dbReference type="InterPro" id="IPR013656">
    <property type="entry name" value="PAS_4"/>
</dbReference>
<dbReference type="Gene3D" id="3.30.450.40">
    <property type="match status" value="1"/>
</dbReference>
<evidence type="ECO:0000259" key="1">
    <source>
        <dbReference type="PROSITE" id="PS50112"/>
    </source>
</evidence>
<dbReference type="EC" id="3.1.4.52" evidence="5"/>
<dbReference type="InterPro" id="IPR052155">
    <property type="entry name" value="Biofilm_reg_signaling"/>
</dbReference>
<dbReference type="SMART" id="SM00091">
    <property type="entry name" value="PAS"/>
    <property type="match status" value="2"/>
</dbReference>
<dbReference type="PROSITE" id="PS50112">
    <property type="entry name" value="PAS"/>
    <property type="match status" value="1"/>
</dbReference>
<dbReference type="Pfam" id="PF08448">
    <property type="entry name" value="PAS_4"/>
    <property type="match status" value="1"/>
</dbReference>
<dbReference type="InterPro" id="IPR001610">
    <property type="entry name" value="PAC"/>
</dbReference>
<dbReference type="PROSITE" id="PS50887">
    <property type="entry name" value="GGDEF"/>
    <property type="match status" value="1"/>
</dbReference>
<dbReference type="CDD" id="cd01949">
    <property type="entry name" value="GGDEF"/>
    <property type="match status" value="1"/>
</dbReference>
<comment type="caution">
    <text evidence="5">The sequence shown here is derived from an EMBL/GenBank/DDBJ whole genome shotgun (WGS) entry which is preliminary data.</text>
</comment>
<feature type="domain" description="PAS" evidence="1">
    <location>
        <begin position="427"/>
        <end position="483"/>
    </location>
</feature>
<dbReference type="NCBIfam" id="TIGR00254">
    <property type="entry name" value="GGDEF"/>
    <property type="match status" value="1"/>
</dbReference>
<dbReference type="InterPro" id="IPR000700">
    <property type="entry name" value="PAS-assoc_C"/>
</dbReference>
<feature type="domain" description="GGDEF" evidence="4">
    <location>
        <begin position="578"/>
        <end position="711"/>
    </location>
</feature>
<dbReference type="InterPro" id="IPR001633">
    <property type="entry name" value="EAL_dom"/>
</dbReference>
<dbReference type="InterPro" id="IPR035919">
    <property type="entry name" value="EAL_sf"/>
</dbReference>
<keyword evidence="5" id="KW-0378">Hydrolase</keyword>
<dbReference type="CDD" id="cd00130">
    <property type="entry name" value="PAS"/>
    <property type="match status" value="1"/>
</dbReference>
<dbReference type="Gene3D" id="3.30.70.270">
    <property type="match status" value="1"/>
</dbReference>
<dbReference type="Pfam" id="PF13426">
    <property type="entry name" value="PAS_9"/>
    <property type="match status" value="1"/>
</dbReference>
<organism evidence="5">
    <name type="scientific">mine drainage metagenome</name>
    <dbReference type="NCBI Taxonomy" id="410659"/>
    <lineage>
        <taxon>unclassified sequences</taxon>
        <taxon>metagenomes</taxon>
        <taxon>ecological metagenomes</taxon>
    </lineage>
</organism>
<dbReference type="SUPFAM" id="SSF55781">
    <property type="entry name" value="GAF domain-like"/>
    <property type="match status" value="1"/>
</dbReference>
<evidence type="ECO:0000313" key="5">
    <source>
        <dbReference type="EMBL" id="OIQ95249.1"/>
    </source>
</evidence>
<proteinExistence type="predicted"/>
<dbReference type="Gene3D" id="3.20.20.450">
    <property type="entry name" value="EAL domain"/>
    <property type="match status" value="1"/>
</dbReference>
<evidence type="ECO:0000259" key="2">
    <source>
        <dbReference type="PROSITE" id="PS50113"/>
    </source>
</evidence>
<dbReference type="InterPro" id="IPR043128">
    <property type="entry name" value="Rev_trsase/Diguanyl_cyclase"/>
</dbReference>
<dbReference type="Gene3D" id="3.30.450.20">
    <property type="entry name" value="PAS domain"/>
    <property type="match status" value="2"/>
</dbReference>
<protein>
    <submittedName>
        <fullName evidence="5">Cyclic di-GMP phosphodiesterase Gmr</fullName>
        <ecNumber evidence="5">3.1.4.52</ecNumber>
    </submittedName>
</protein>
<dbReference type="FunFam" id="3.20.20.450:FF:000001">
    <property type="entry name" value="Cyclic di-GMP phosphodiesterase yahA"/>
    <property type="match status" value="1"/>
</dbReference>
<feature type="domain" description="PAC" evidence="2">
    <location>
        <begin position="494"/>
        <end position="546"/>
    </location>
</feature>
<dbReference type="FunFam" id="3.30.70.270:FF:000001">
    <property type="entry name" value="Diguanylate cyclase domain protein"/>
    <property type="match status" value="1"/>
</dbReference>
<dbReference type="PROSITE" id="PS50883">
    <property type="entry name" value="EAL"/>
    <property type="match status" value="1"/>
</dbReference>
<dbReference type="CDD" id="cd01948">
    <property type="entry name" value="EAL"/>
    <property type="match status" value="1"/>
</dbReference>
<dbReference type="GO" id="GO:0071111">
    <property type="term" value="F:cyclic-guanylate-specific phosphodiesterase activity"/>
    <property type="evidence" value="ECO:0007669"/>
    <property type="project" value="UniProtKB-EC"/>
</dbReference>
<dbReference type="Pfam" id="PF00990">
    <property type="entry name" value="GGDEF"/>
    <property type="match status" value="1"/>
</dbReference>